<dbReference type="Gene3D" id="3.40.50.300">
    <property type="entry name" value="P-loop containing nucleotide triphosphate hydrolases"/>
    <property type="match status" value="1"/>
</dbReference>
<feature type="domain" description="Nephrocystin 3-like N-terminal" evidence="2">
    <location>
        <begin position="161"/>
        <end position="300"/>
    </location>
</feature>
<sequence>MDEIKALDGALVQMAKETRAAVDDVDVNGRAKKALVDGVAHSEDLQSRVQTLSSTIVELREHIKDLKGGPGFFGACIYSSWNKVTLSDMRDKLASAIRIFKLQGQISIENILSGVVQDATNIMQALKEAENQRILDSIPQAAAGCRCVDELKGEFLDGTRHVLFEELTLWSASHSPCCTEKRFYLLSGGAGLGKSSIAHHLCTRRDRPTDSEPTPGASFFFVRGRGDLESTRLLFSTLADQLALSQPTLRSHIIDAAPQYLKRGDRQQMKHAFDELLRQPLVKASISPQKPVVIVIDGLD</sequence>
<name>A0A8H6YIF9_9AGAR</name>
<protein>
    <submittedName>
        <fullName evidence="3">NACHT domain-containing protein</fullName>
    </submittedName>
</protein>
<comment type="caution">
    <text evidence="3">The sequence shown here is derived from an EMBL/GenBank/DDBJ whole genome shotgun (WGS) entry which is preliminary data.</text>
</comment>
<dbReference type="EMBL" id="JACAZI010000005">
    <property type="protein sequence ID" value="KAF7359594.1"/>
    <property type="molecule type" value="Genomic_DNA"/>
</dbReference>
<keyword evidence="4" id="KW-1185">Reference proteome</keyword>
<accession>A0A8H6YIF9</accession>
<evidence type="ECO:0000256" key="1">
    <source>
        <dbReference type="ARBA" id="ARBA00022737"/>
    </source>
</evidence>
<organism evidence="3 4">
    <name type="scientific">Mycena venus</name>
    <dbReference type="NCBI Taxonomy" id="2733690"/>
    <lineage>
        <taxon>Eukaryota</taxon>
        <taxon>Fungi</taxon>
        <taxon>Dikarya</taxon>
        <taxon>Basidiomycota</taxon>
        <taxon>Agaricomycotina</taxon>
        <taxon>Agaricomycetes</taxon>
        <taxon>Agaricomycetidae</taxon>
        <taxon>Agaricales</taxon>
        <taxon>Marasmiineae</taxon>
        <taxon>Mycenaceae</taxon>
        <taxon>Mycena</taxon>
    </lineage>
</organism>
<proteinExistence type="predicted"/>
<keyword evidence="1" id="KW-0677">Repeat</keyword>
<dbReference type="InterPro" id="IPR056884">
    <property type="entry name" value="NPHP3-like_N"/>
</dbReference>
<reference evidence="3" key="1">
    <citation type="submission" date="2020-05" db="EMBL/GenBank/DDBJ databases">
        <title>Mycena genomes resolve the evolution of fungal bioluminescence.</title>
        <authorList>
            <person name="Tsai I.J."/>
        </authorList>
    </citation>
    <scope>NUCLEOTIDE SEQUENCE</scope>
    <source>
        <strain evidence="3">CCC161011</strain>
    </source>
</reference>
<dbReference type="PANTHER" id="PTHR10039">
    <property type="entry name" value="AMELOGENIN"/>
    <property type="match status" value="1"/>
</dbReference>
<dbReference type="Pfam" id="PF24883">
    <property type="entry name" value="NPHP3_N"/>
    <property type="match status" value="1"/>
</dbReference>
<dbReference type="AlphaFoldDB" id="A0A8H6YIF9"/>
<gene>
    <name evidence="3" type="ORF">MVEN_00683200</name>
</gene>
<dbReference type="OrthoDB" id="3228837at2759"/>
<evidence type="ECO:0000259" key="2">
    <source>
        <dbReference type="Pfam" id="PF24883"/>
    </source>
</evidence>
<dbReference type="Proteomes" id="UP000620124">
    <property type="component" value="Unassembled WGS sequence"/>
</dbReference>
<dbReference type="InterPro" id="IPR027417">
    <property type="entry name" value="P-loop_NTPase"/>
</dbReference>
<evidence type="ECO:0000313" key="3">
    <source>
        <dbReference type="EMBL" id="KAF7359594.1"/>
    </source>
</evidence>
<dbReference type="SUPFAM" id="SSF52540">
    <property type="entry name" value="P-loop containing nucleoside triphosphate hydrolases"/>
    <property type="match status" value="1"/>
</dbReference>
<evidence type="ECO:0000313" key="4">
    <source>
        <dbReference type="Proteomes" id="UP000620124"/>
    </source>
</evidence>